<evidence type="ECO:0000313" key="3">
    <source>
        <dbReference type="Proteomes" id="UP001153761"/>
    </source>
</evidence>
<name>A0AAD1V5L1_PLAAG</name>
<protein>
    <recommendedName>
        <fullName evidence="1">PIN domain-containing protein</fullName>
    </recommendedName>
</protein>
<gene>
    <name evidence="2" type="ORF">PANO66_01975</name>
</gene>
<dbReference type="AlphaFoldDB" id="A0AAD1V5L1"/>
<dbReference type="InterPro" id="IPR002850">
    <property type="entry name" value="PIN_toxin-like"/>
</dbReference>
<organism evidence="2 3">
    <name type="scientific">Planktothrix agardhii</name>
    <name type="common">Oscillatoria agardhii</name>
    <dbReference type="NCBI Taxonomy" id="1160"/>
    <lineage>
        <taxon>Bacteria</taxon>
        <taxon>Bacillati</taxon>
        <taxon>Cyanobacteriota</taxon>
        <taxon>Cyanophyceae</taxon>
        <taxon>Oscillatoriophycideae</taxon>
        <taxon>Oscillatoriales</taxon>
        <taxon>Microcoleaceae</taxon>
        <taxon>Planktothrix</taxon>
    </lineage>
</organism>
<dbReference type="Proteomes" id="UP001153761">
    <property type="component" value="Chromosome"/>
</dbReference>
<dbReference type="InterPro" id="IPR002716">
    <property type="entry name" value="PIN_dom"/>
</dbReference>
<accession>A0AAD1V5L1</accession>
<reference evidence="2" key="1">
    <citation type="submission" date="2020-09" db="EMBL/GenBank/DDBJ databases">
        <authorList>
            <person name="Blom J."/>
        </authorList>
    </citation>
    <scope>NUCLEOTIDE SEQUENCE</scope>
    <source>
        <strain evidence="2">No.66</strain>
    </source>
</reference>
<dbReference type="SUPFAM" id="SSF88723">
    <property type="entry name" value="PIN domain-like"/>
    <property type="match status" value="1"/>
</dbReference>
<dbReference type="EMBL" id="LR882963">
    <property type="protein sequence ID" value="CAD5940966.1"/>
    <property type="molecule type" value="Genomic_DNA"/>
</dbReference>
<sequence>MRRIFADTSVLIAGSGSRTGASRAVLTMAEIGLFKLVVSEQVLEECDRNFHKKLPAALPIFTQLLTAIHPEIQPDPSPEESARWTTIIEAKDTPILAAAVLANVDRLLSLNTKDFTAEVSFQSGLIIQTPAEFIREIREIVEKGLLKI</sequence>
<dbReference type="PANTHER" id="PTHR34610:SF4">
    <property type="entry name" value="SLL8027 PROTEIN"/>
    <property type="match status" value="1"/>
</dbReference>
<proteinExistence type="predicted"/>
<feature type="domain" description="PIN" evidence="1">
    <location>
        <begin position="3"/>
        <end position="113"/>
    </location>
</feature>
<evidence type="ECO:0000313" key="2">
    <source>
        <dbReference type="EMBL" id="CAD5940966.1"/>
    </source>
</evidence>
<dbReference type="InterPro" id="IPR029060">
    <property type="entry name" value="PIN-like_dom_sf"/>
</dbReference>
<dbReference type="RefSeq" id="WP_254032295.1">
    <property type="nucleotide sequence ID" value="NZ_JBAVBW010000147.1"/>
</dbReference>
<evidence type="ECO:0000259" key="1">
    <source>
        <dbReference type="Pfam" id="PF13470"/>
    </source>
</evidence>
<dbReference type="PANTHER" id="PTHR34610">
    <property type="entry name" value="SSL7007 PROTEIN"/>
    <property type="match status" value="1"/>
</dbReference>
<dbReference type="Pfam" id="PF13470">
    <property type="entry name" value="PIN_3"/>
    <property type="match status" value="1"/>
</dbReference>